<dbReference type="EMBL" id="FQVI01000005">
    <property type="protein sequence ID" value="SHE74216.1"/>
    <property type="molecule type" value="Genomic_DNA"/>
</dbReference>
<proteinExistence type="predicted"/>
<protein>
    <recommendedName>
        <fullName evidence="4">Heme exporter protein D</fullName>
    </recommendedName>
</protein>
<organism evidence="2 3">
    <name type="scientific">Lactonifactor longoviformis DSM 17459</name>
    <dbReference type="NCBI Taxonomy" id="1122155"/>
    <lineage>
        <taxon>Bacteria</taxon>
        <taxon>Bacillati</taxon>
        <taxon>Bacillota</taxon>
        <taxon>Clostridia</taxon>
        <taxon>Eubacteriales</taxon>
        <taxon>Clostridiaceae</taxon>
        <taxon>Lactonifactor</taxon>
    </lineage>
</organism>
<feature type="transmembrane region" description="Helical" evidence="1">
    <location>
        <begin position="6"/>
        <end position="27"/>
    </location>
</feature>
<dbReference type="Proteomes" id="UP000184245">
    <property type="component" value="Unassembled WGS sequence"/>
</dbReference>
<keyword evidence="1" id="KW-0472">Membrane</keyword>
<accession>A0A1M4VZ27</accession>
<keyword evidence="1" id="KW-0812">Transmembrane</keyword>
<dbReference type="OrthoDB" id="9877107at2"/>
<sequence>MAITTGTVMFYGGIAGMALCLLGTAVLQKVFKKQRKRLLEDIRQEE</sequence>
<gene>
    <name evidence="2" type="ORF">SAMN02745158_01402</name>
</gene>
<evidence type="ECO:0000313" key="2">
    <source>
        <dbReference type="EMBL" id="SHE74216.1"/>
    </source>
</evidence>
<evidence type="ECO:0000256" key="1">
    <source>
        <dbReference type="SAM" id="Phobius"/>
    </source>
</evidence>
<keyword evidence="3" id="KW-1185">Reference proteome</keyword>
<evidence type="ECO:0000313" key="3">
    <source>
        <dbReference type="Proteomes" id="UP000184245"/>
    </source>
</evidence>
<evidence type="ECO:0008006" key="4">
    <source>
        <dbReference type="Google" id="ProtNLM"/>
    </source>
</evidence>
<dbReference type="RefSeq" id="WP_158640986.1">
    <property type="nucleotide sequence ID" value="NZ_FQVI01000005.1"/>
</dbReference>
<reference evidence="2 3" key="1">
    <citation type="submission" date="2016-11" db="EMBL/GenBank/DDBJ databases">
        <authorList>
            <person name="Jaros S."/>
            <person name="Januszkiewicz K."/>
            <person name="Wedrychowicz H."/>
        </authorList>
    </citation>
    <scope>NUCLEOTIDE SEQUENCE [LARGE SCALE GENOMIC DNA]</scope>
    <source>
        <strain evidence="2 3">DSM 17459</strain>
    </source>
</reference>
<keyword evidence="1" id="KW-1133">Transmembrane helix</keyword>
<name>A0A1M4VZ27_9CLOT</name>
<dbReference type="STRING" id="1122155.SAMN02745158_01402"/>
<dbReference type="AlphaFoldDB" id="A0A1M4VZ27"/>